<protein>
    <recommendedName>
        <fullName evidence="2">histidine kinase</fullName>
        <ecNumber evidence="2">2.7.13.3</ecNumber>
    </recommendedName>
</protein>
<keyword evidence="6" id="KW-0175">Coiled coil</keyword>
<dbReference type="Pfam" id="PF12860">
    <property type="entry name" value="PAS_7"/>
    <property type="match status" value="1"/>
</dbReference>
<dbReference type="SMART" id="SM00388">
    <property type="entry name" value="HisKA"/>
    <property type="match status" value="1"/>
</dbReference>
<dbReference type="PANTHER" id="PTHR43047">
    <property type="entry name" value="TWO-COMPONENT HISTIDINE PROTEIN KINASE"/>
    <property type="match status" value="1"/>
</dbReference>
<evidence type="ECO:0000256" key="1">
    <source>
        <dbReference type="ARBA" id="ARBA00000085"/>
    </source>
</evidence>
<evidence type="ECO:0000259" key="8">
    <source>
        <dbReference type="PROSITE" id="PS50109"/>
    </source>
</evidence>
<dbReference type="CDD" id="cd00082">
    <property type="entry name" value="HisKA"/>
    <property type="match status" value="1"/>
</dbReference>
<accession>A0ABV7MFK7</accession>
<evidence type="ECO:0000256" key="6">
    <source>
        <dbReference type="SAM" id="Coils"/>
    </source>
</evidence>
<dbReference type="Proteomes" id="UP001595607">
    <property type="component" value="Unassembled WGS sequence"/>
</dbReference>
<keyword evidence="7" id="KW-0812">Transmembrane</keyword>
<dbReference type="PANTHER" id="PTHR43047:SF72">
    <property type="entry name" value="OSMOSENSING HISTIDINE PROTEIN KINASE SLN1"/>
    <property type="match status" value="1"/>
</dbReference>
<name>A0ABV7MFK7_9PROT</name>
<evidence type="ECO:0000256" key="5">
    <source>
        <dbReference type="ARBA" id="ARBA00022777"/>
    </source>
</evidence>
<dbReference type="InterPro" id="IPR005467">
    <property type="entry name" value="His_kinase_dom"/>
</dbReference>
<dbReference type="Pfam" id="PF00512">
    <property type="entry name" value="HisKA"/>
    <property type="match status" value="1"/>
</dbReference>
<dbReference type="InterPro" id="IPR004358">
    <property type="entry name" value="Sig_transdc_His_kin-like_C"/>
</dbReference>
<dbReference type="Gene3D" id="3.30.565.10">
    <property type="entry name" value="Histidine kinase-like ATPase, C-terminal domain"/>
    <property type="match status" value="1"/>
</dbReference>
<feature type="coiled-coil region" evidence="6">
    <location>
        <begin position="155"/>
        <end position="182"/>
    </location>
</feature>
<keyword evidence="7" id="KW-0472">Membrane</keyword>
<dbReference type="Gene3D" id="1.10.287.130">
    <property type="match status" value="1"/>
</dbReference>
<dbReference type="SUPFAM" id="SSF55785">
    <property type="entry name" value="PYP-like sensor domain (PAS domain)"/>
    <property type="match status" value="1"/>
</dbReference>
<comment type="caution">
    <text evidence="9">The sequence shown here is derived from an EMBL/GenBank/DDBJ whole genome shotgun (WGS) entry which is preliminary data.</text>
</comment>
<keyword evidence="9" id="KW-0547">Nucleotide-binding</keyword>
<keyword evidence="5" id="KW-0418">Kinase</keyword>
<dbReference type="InterPro" id="IPR003661">
    <property type="entry name" value="HisK_dim/P_dom"/>
</dbReference>
<dbReference type="InterPro" id="IPR003594">
    <property type="entry name" value="HATPase_dom"/>
</dbReference>
<dbReference type="EMBL" id="JBHRVA010000003">
    <property type="protein sequence ID" value="MFC3303525.1"/>
    <property type="molecule type" value="Genomic_DNA"/>
</dbReference>
<evidence type="ECO:0000256" key="4">
    <source>
        <dbReference type="ARBA" id="ARBA00022679"/>
    </source>
</evidence>
<dbReference type="SUPFAM" id="SSF55874">
    <property type="entry name" value="ATPase domain of HSP90 chaperone/DNA topoisomerase II/histidine kinase"/>
    <property type="match status" value="1"/>
</dbReference>
<keyword evidence="9" id="KW-0067">ATP-binding</keyword>
<dbReference type="PRINTS" id="PR00344">
    <property type="entry name" value="BCTRLSENSOR"/>
</dbReference>
<dbReference type="RefSeq" id="WP_189576170.1">
    <property type="nucleotide sequence ID" value="NZ_BMXU01000002.1"/>
</dbReference>
<dbReference type="InterPro" id="IPR036890">
    <property type="entry name" value="HATPase_C_sf"/>
</dbReference>
<organism evidence="9 10">
    <name type="scientific">Parvularcula lutaonensis</name>
    <dbReference type="NCBI Taxonomy" id="491923"/>
    <lineage>
        <taxon>Bacteria</taxon>
        <taxon>Pseudomonadati</taxon>
        <taxon>Pseudomonadota</taxon>
        <taxon>Alphaproteobacteria</taxon>
        <taxon>Parvularculales</taxon>
        <taxon>Parvularculaceae</taxon>
        <taxon>Parvularcula</taxon>
    </lineage>
</organism>
<evidence type="ECO:0000313" key="10">
    <source>
        <dbReference type="Proteomes" id="UP001595607"/>
    </source>
</evidence>
<dbReference type="GO" id="GO:0005524">
    <property type="term" value="F:ATP binding"/>
    <property type="evidence" value="ECO:0007669"/>
    <property type="project" value="UniProtKB-KW"/>
</dbReference>
<proteinExistence type="predicted"/>
<keyword evidence="10" id="KW-1185">Reference proteome</keyword>
<evidence type="ECO:0000256" key="7">
    <source>
        <dbReference type="SAM" id="Phobius"/>
    </source>
</evidence>
<feature type="transmembrane region" description="Helical" evidence="7">
    <location>
        <begin position="134"/>
        <end position="152"/>
    </location>
</feature>
<dbReference type="SUPFAM" id="SSF47384">
    <property type="entry name" value="Homodimeric domain of signal transducing histidine kinase"/>
    <property type="match status" value="1"/>
</dbReference>
<dbReference type="EC" id="2.7.13.3" evidence="2"/>
<sequence>MLLVLTAAAGVLVAGTIMEVRSSRTEATEAARTAAVLLSERLIKEADLNAPPGDTAAVEIERALDRFAPRGGSAYLFRGRANPVLAGGETARLPFDPAWLDGQPAAGQRIAIRALPNGAVVITAAPTTIAMDALLPYAVVSLLIIVGALLIFRRIQVFADEASQLREQRDQYAERLQSIERAGVGTWQLQGQLLTLPRSLRSELGFAPQDAQIPLSELEEVVDAMDLEKARAFFSGTARRRDIRLLMIDASNERRSVYFDSVSQGPERRGIAFAIGETALGDSRSLQLIQRLHETLEAIPQAFLHWDAFGRLVAWNDQFRVIFNVKADDIQPGMNVDELAKVCGIDERYLRNYFAPPPGPRAEEEAMFPDDRSLKIIRHRTIGQGWVCIGFDVTDAKAEAEARARKERELQMTVDILEQSRRDLSELNERYGIEKQRAEDANRAKTEFLANISHELRTPLNAINGFSALMQSELYGPLGHEKYQEYIADIHDSGKHLLALIDDILDLSKVEAGKMNLRLNQFDLEKTLEESIRVIETQTRTENIHLHAAFDHLPSVYGDARAIKQVVLNLLTNAVKFTESGGRITVTAIADLESVTVLVADTGAGMPEENLKRLGTPFVTFGSAQKRDKRGTGLGLALSKSLIEAQDGILCMASEQGRGTVAAFTLPRRRGVRVQVPELLEGKCHVLTRQPETQTPVEPDALTVAG</sequence>
<keyword evidence="3" id="KW-0597">Phosphoprotein</keyword>
<evidence type="ECO:0000313" key="9">
    <source>
        <dbReference type="EMBL" id="MFC3303525.1"/>
    </source>
</evidence>
<keyword evidence="4" id="KW-0808">Transferase</keyword>
<dbReference type="InterPro" id="IPR036097">
    <property type="entry name" value="HisK_dim/P_sf"/>
</dbReference>
<evidence type="ECO:0000256" key="2">
    <source>
        <dbReference type="ARBA" id="ARBA00012438"/>
    </source>
</evidence>
<dbReference type="InterPro" id="IPR035965">
    <property type="entry name" value="PAS-like_dom_sf"/>
</dbReference>
<dbReference type="SMART" id="SM00387">
    <property type="entry name" value="HATPase_c"/>
    <property type="match status" value="1"/>
</dbReference>
<dbReference type="Pfam" id="PF02518">
    <property type="entry name" value="HATPase_c"/>
    <property type="match status" value="1"/>
</dbReference>
<gene>
    <name evidence="9" type="ORF">ACFONP_12375</name>
</gene>
<dbReference type="PROSITE" id="PS50109">
    <property type="entry name" value="HIS_KIN"/>
    <property type="match status" value="1"/>
</dbReference>
<keyword evidence="7" id="KW-1133">Transmembrane helix</keyword>
<reference evidence="10" key="1">
    <citation type="journal article" date="2019" name="Int. J. Syst. Evol. Microbiol.">
        <title>The Global Catalogue of Microorganisms (GCM) 10K type strain sequencing project: providing services to taxonomists for standard genome sequencing and annotation.</title>
        <authorList>
            <consortium name="The Broad Institute Genomics Platform"/>
            <consortium name="The Broad Institute Genome Sequencing Center for Infectious Disease"/>
            <person name="Wu L."/>
            <person name="Ma J."/>
        </authorList>
    </citation>
    <scope>NUCLEOTIDE SEQUENCE [LARGE SCALE GENOMIC DNA]</scope>
    <source>
        <strain evidence="10">KCTC 22245</strain>
    </source>
</reference>
<feature type="coiled-coil region" evidence="6">
    <location>
        <begin position="417"/>
        <end position="444"/>
    </location>
</feature>
<comment type="catalytic activity">
    <reaction evidence="1">
        <text>ATP + protein L-histidine = ADP + protein N-phospho-L-histidine.</text>
        <dbReference type="EC" id="2.7.13.3"/>
    </reaction>
</comment>
<feature type="domain" description="Histidine kinase" evidence="8">
    <location>
        <begin position="451"/>
        <end position="670"/>
    </location>
</feature>
<evidence type="ECO:0000256" key="3">
    <source>
        <dbReference type="ARBA" id="ARBA00022553"/>
    </source>
</evidence>